<reference evidence="3 4" key="1">
    <citation type="journal article" date="2019" name="Int. J. Syst. Evol. Microbiol.">
        <title>The Global Catalogue of Microorganisms (GCM) 10K type strain sequencing project: providing services to taxonomists for standard genome sequencing and annotation.</title>
        <authorList>
            <consortium name="The Broad Institute Genomics Platform"/>
            <consortium name="The Broad Institute Genome Sequencing Center for Infectious Disease"/>
            <person name="Wu L."/>
            <person name="Ma J."/>
        </authorList>
    </citation>
    <scope>NUCLEOTIDE SEQUENCE [LARGE SCALE GENOMIC DNA]</scope>
    <source>
        <strain evidence="3 4">JCM 10696</strain>
    </source>
</reference>
<keyword evidence="1" id="KW-0812">Transmembrane</keyword>
<feature type="transmembrane region" description="Helical" evidence="1">
    <location>
        <begin position="182"/>
        <end position="200"/>
    </location>
</feature>
<keyword evidence="4" id="KW-1185">Reference proteome</keyword>
<dbReference type="Pfam" id="PF07853">
    <property type="entry name" value="DUF1648"/>
    <property type="match status" value="1"/>
</dbReference>
<name>A0ABN1RTJ2_9ACTN</name>
<organism evidence="3 4">
    <name type="scientific">Actinocorallia libanotica</name>
    <dbReference type="NCBI Taxonomy" id="46162"/>
    <lineage>
        <taxon>Bacteria</taxon>
        <taxon>Bacillati</taxon>
        <taxon>Actinomycetota</taxon>
        <taxon>Actinomycetes</taxon>
        <taxon>Streptosporangiales</taxon>
        <taxon>Thermomonosporaceae</taxon>
        <taxon>Actinocorallia</taxon>
    </lineage>
</organism>
<evidence type="ECO:0000256" key="1">
    <source>
        <dbReference type="SAM" id="Phobius"/>
    </source>
</evidence>
<sequence length="293" mass="30776">MWSVPVALVLALPAAVWWGSLPDPMASHWGVGGEPDGSLPRAAALALPFAVALLGLLAGRRNPPIAVFMYVLAVLLQGMSVWANLDRADWRDARHLPWWAVVLMIGLATLAGWLATRLAPRREDVPDGPVQTLDLPPGRHAVWVSRCTNVPMLAVGYVFLGAGAVALLIVGPGGAASPVPPIIAITGVVIGLAGLLVSTIRVQVSERGVAVAYGPLSFPVWRRALPAIAAARTEDIKPTEVGGWGLRGLPPHTTLMLRAGECLVLEYPGGGRFAISVDDAARGAALINTLKNR</sequence>
<feature type="transmembrane region" description="Helical" evidence="1">
    <location>
        <begin position="150"/>
        <end position="170"/>
    </location>
</feature>
<keyword evidence="1" id="KW-0472">Membrane</keyword>
<protein>
    <submittedName>
        <fullName evidence="3">DUF1648 domain-containing protein</fullName>
    </submittedName>
</protein>
<evidence type="ECO:0000313" key="4">
    <source>
        <dbReference type="Proteomes" id="UP001500665"/>
    </source>
</evidence>
<dbReference type="Proteomes" id="UP001500665">
    <property type="component" value="Unassembled WGS sequence"/>
</dbReference>
<gene>
    <name evidence="3" type="ORF">GCM10009550_58980</name>
</gene>
<feature type="transmembrane region" description="Helical" evidence="1">
    <location>
        <begin position="38"/>
        <end position="58"/>
    </location>
</feature>
<proteinExistence type="predicted"/>
<accession>A0ABN1RTJ2</accession>
<feature type="domain" description="DUF1648" evidence="2">
    <location>
        <begin position="10"/>
        <end position="49"/>
    </location>
</feature>
<comment type="caution">
    <text evidence="3">The sequence shown here is derived from an EMBL/GenBank/DDBJ whole genome shotgun (WGS) entry which is preliminary data.</text>
</comment>
<keyword evidence="1" id="KW-1133">Transmembrane helix</keyword>
<dbReference type="EMBL" id="BAAAHH010000030">
    <property type="protein sequence ID" value="GAA0963419.1"/>
    <property type="molecule type" value="Genomic_DNA"/>
</dbReference>
<feature type="transmembrane region" description="Helical" evidence="1">
    <location>
        <begin position="65"/>
        <end position="85"/>
    </location>
</feature>
<dbReference type="InterPro" id="IPR012867">
    <property type="entry name" value="DUF1648"/>
</dbReference>
<evidence type="ECO:0000259" key="2">
    <source>
        <dbReference type="Pfam" id="PF07853"/>
    </source>
</evidence>
<feature type="transmembrane region" description="Helical" evidence="1">
    <location>
        <begin position="97"/>
        <end position="115"/>
    </location>
</feature>
<evidence type="ECO:0000313" key="3">
    <source>
        <dbReference type="EMBL" id="GAA0963419.1"/>
    </source>
</evidence>